<accession>A0ABR7ALM8</accession>
<dbReference type="Gene3D" id="1.10.10.10">
    <property type="entry name" value="Winged helix-like DNA-binding domain superfamily/Winged helix DNA-binding domain"/>
    <property type="match status" value="1"/>
</dbReference>
<dbReference type="EMBL" id="JACONT010000010">
    <property type="protein sequence ID" value="MBC3941365.1"/>
    <property type="molecule type" value="Genomic_DNA"/>
</dbReference>
<evidence type="ECO:0000256" key="1">
    <source>
        <dbReference type="ARBA" id="ARBA00023015"/>
    </source>
</evidence>
<gene>
    <name evidence="5" type="ORF">H8S47_06640</name>
</gene>
<evidence type="ECO:0000259" key="4">
    <source>
        <dbReference type="PROSITE" id="PS51063"/>
    </source>
</evidence>
<feature type="domain" description="HTH crp-type" evidence="4">
    <location>
        <begin position="107"/>
        <end position="179"/>
    </location>
</feature>
<dbReference type="CDD" id="cd00038">
    <property type="entry name" value="CAP_ED"/>
    <property type="match status" value="1"/>
</dbReference>
<evidence type="ECO:0000313" key="6">
    <source>
        <dbReference type="Proteomes" id="UP000597613"/>
    </source>
</evidence>
<protein>
    <submittedName>
        <fullName evidence="5">Crp/Fnr family transcriptional regulator</fullName>
    </submittedName>
</protein>
<dbReference type="Pfam" id="PF00027">
    <property type="entry name" value="cNMP_binding"/>
    <property type="match status" value="1"/>
</dbReference>
<dbReference type="InterPro" id="IPR000595">
    <property type="entry name" value="cNMP-bd_dom"/>
</dbReference>
<keyword evidence="1" id="KW-0805">Transcription regulation</keyword>
<dbReference type="InterPro" id="IPR036388">
    <property type="entry name" value="WH-like_DNA-bd_sf"/>
</dbReference>
<name>A0ABR7ALM8_9SPHN</name>
<dbReference type="InterPro" id="IPR012318">
    <property type="entry name" value="HTH_CRP"/>
</dbReference>
<dbReference type="Gene3D" id="2.60.120.10">
    <property type="entry name" value="Jelly Rolls"/>
    <property type="match status" value="1"/>
</dbReference>
<organism evidence="5 6">
    <name type="scientific">Sphingomonas albertensis</name>
    <dbReference type="NCBI Taxonomy" id="2762591"/>
    <lineage>
        <taxon>Bacteria</taxon>
        <taxon>Pseudomonadati</taxon>
        <taxon>Pseudomonadota</taxon>
        <taxon>Alphaproteobacteria</taxon>
        <taxon>Sphingomonadales</taxon>
        <taxon>Sphingomonadaceae</taxon>
        <taxon>Sphingomonas</taxon>
    </lineage>
</organism>
<proteinExistence type="predicted"/>
<evidence type="ECO:0000256" key="2">
    <source>
        <dbReference type="ARBA" id="ARBA00023125"/>
    </source>
</evidence>
<sequence>MNRDNDHSTQCIVLISGFAFRHKISKDGKRQIVSIHLAGEVINLQSLFLEAMDHNLQALARCSVVLIPISALRSLIFARPPIYAAFIIRSMVEASIYREWILNNGWRDARARIAHILCEFAVRSDALGINHGGIYNLPMTQEQIGDAVGLTAVHVNRTLKSLSNDGLITQSADCSAPTA</sequence>
<dbReference type="Proteomes" id="UP000597613">
    <property type="component" value="Unassembled WGS sequence"/>
</dbReference>
<reference evidence="5 6" key="1">
    <citation type="submission" date="2020-08" db="EMBL/GenBank/DDBJ databases">
        <title>Putative novel bacterial strains isolated from necrotic wheat leaf tissues caused by Xanthomonas translucens.</title>
        <authorList>
            <person name="Tambong J.T."/>
        </authorList>
    </citation>
    <scope>NUCLEOTIDE SEQUENCE [LARGE SCALE GENOMIC DNA]</scope>
    <source>
        <strain evidence="6">DOAB 1063</strain>
    </source>
</reference>
<dbReference type="SUPFAM" id="SSF46785">
    <property type="entry name" value="Winged helix' DNA-binding domain"/>
    <property type="match status" value="1"/>
</dbReference>
<comment type="caution">
    <text evidence="5">The sequence shown here is derived from an EMBL/GenBank/DDBJ whole genome shotgun (WGS) entry which is preliminary data.</text>
</comment>
<dbReference type="PRINTS" id="PR00034">
    <property type="entry name" value="HTHCRP"/>
</dbReference>
<dbReference type="InterPro" id="IPR014710">
    <property type="entry name" value="RmlC-like_jellyroll"/>
</dbReference>
<keyword evidence="6" id="KW-1185">Reference proteome</keyword>
<dbReference type="Pfam" id="PF13545">
    <property type="entry name" value="HTH_Crp_2"/>
    <property type="match status" value="1"/>
</dbReference>
<keyword evidence="3" id="KW-0804">Transcription</keyword>
<dbReference type="PROSITE" id="PS51063">
    <property type="entry name" value="HTH_CRP_2"/>
    <property type="match status" value="1"/>
</dbReference>
<evidence type="ECO:0000256" key="3">
    <source>
        <dbReference type="ARBA" id="ARBA00023163"/>
    </source>
</evidence>
<evidence type="ECO:0000313" key="5">
    <source>
        <dbReference type="EMBL" id="MBC3941365.1"/>
    </source>
</evidence>
<dbReference type="SUPFAM" id="SSF51206">
    <property type="entry name" value="cAMP-binding domain-like"/>
    <property type="match status" value="1"/>
</dbReference>
<dbReference type="InterPro" id="IPR036390">
    <property type="entry name" value="WH_DNA-bd_sf"/>
</dbReference>
<keyword evidence="2" id="KW-0238">DNA-binding</keyword>
<dbReference type="InterPro" id="IPR018490">
    <property type="entry name" value="cNMP-bd_dom_sf"/>
</dbReference>
<dbReference type="SMART" id="SM00419">
    <property type="entry name" value="HTH_CRP"/>
    <property type="match status" value="1"/>
</dbReference>